<evidence type="ECO:0000256" key="1">
    <source>
        <dbReference type="SAM" id="Phobius"/>
    </source>
</evidence>
<name>A0A1I6A469_9BACI</name>
<keyword evidence="3" id="KW-1185">Reference proteome</keyword>
<protein>
    <submittedName>
        <fullName evidence="2">Uncharacterized protein</fullName>
    </submittedName>
</protein>
<accession>A0A1I6A469</accession>
<dbReference type="OrthoDB" id="2725889at2"/>
<evidence type="ECO:0000313" key="2">
    <source>
        <dbReference type="EMBL" id="SFQ63524.1"/>
    </source>
</evidence>
<dbReference type="Proteomes" id="UP000198734">
    <property type="component" value="Unassembled WGS sequence"/>
</dbReference>
<dbReference type="RefSeq" id="WP_093537807.1">
    <property type="nucleotide sequence ID" value="NZ_FOXU01000006.1"/>
</dbReference>
<dbReference type="STRING" id="126156.SAMN05421670_3142"/>
<feature type="transmembrane region" description="Helical" evidence="1">
    <location>
        <begin position="54"/>
        <end position="75"/>
    </location>
</feature>
<keyword evidence="1" id="KW-0812">Transmembrane</keyword>
<dbReference type="AlphaFoldDB" id="A0A1I6A469"/>
<keyword evidence="1" id="KW-0472">Membrane</keyword>
<keyword evidence="1" id="KW-1133">Transmembrane helix</keyword>
<proteinExistence type="predicted"/>
<dbReference type="EMBL" id="FOXU01000006">
    <property type="protein sequence ID" value="SFQ63524.1"/>
    <property type="molecule type" value="Genomic_DNA"/>
</dbReference>
<sequence>MDDKQLEERLNLLKSSYDRLPSSIDPGEILTKIENENNVPPIEKKIRGSKRQRITVWAVSVASVLVIGLLGTTYLTDSDNTTTSDENYSDEDIEEFKSRYKDERLRRQKILQMNDAEFTTLEFVQYADNIFSSQIAPGTLEGKNDDISIQEAYDLAIEGLNLPSEMIEVAKKRGKINGKESSYFVDDFVTKTENLIFYYEQILRDNEDALKVAKHEGRLSEHVLIANRYNLSKEIQSMIEVLPKEGLKLDVNLEGTEFRIIPDWALFTRDLFSILDENEARYLGMYELIPGHGIATLLEEQELSQLGYYLASIEFTLLNSSEGSAIHSRWENYYFELAEKIIFPSDIGEILNDDNKINIETQMAWESLVNIPGVSPLATMMKPIVASMKSSDWTYNETYKLLDIEQLRDYYLLALDNKLETNKLDWISILPDGVENSLETPYTMYGIHELYKKFNENFNPLVLHGIGPIDITLLYHYADGQDNHEMMWELMTSDFKNEYKKEAFLENPTFQNIIGDSAKNLYFNKEYLIPDNNNLKTYIGQEKGSQVSYDILLRLENDDIWRIQGEEDYLISKVEPVDDKLLQRVHDLYISFVRTYDQTVLKGATPVEIVGLYYYSAQLKDFETQYELYIKDDRHLQIPKDEYMNAEHQHIEDIRLEFKQMEFEKKLNGEGVVTLTKYPDEQENVLGFQLIQTDNGWRPPFMPTQ</sequence>
<gene>
    <name evidence="2" type="ORF">SAMN05421670_3142</name>
</gene>
<reference evidence="3" key="1">
    <citation type="submission" date="2016-10" db="EMBL/GenBank/DDBJ databases">
        <authorList>
            <person name="Varghese N."/>
            <person name="Submissions S."/>
        </authorList>
    </citation>
    <scope>NUCLEOTIDE SEQUENCE [LARGE SCALE GENOMIC DNA]</scope>
    <source>
        <strain evidence="3">DSM 11706</strain>
    </source>
</reference>
<evidence type="ECO:0000313" key="3">
    <source>
        <dbReference type="Proteomes" id="UP000198734"/>
    </source>
</evidence>
<organism evidence="2 3">
    <name type="scientific">Psychrobacillus psychrotolerans</name>
    <dbReference type="NCBI Taxonomy" id="126156"/>
    <lineage>
        <taxon>Bacteria</taxon>
        <taxon>Bacillati</taxon>
        <taxon>Bacillota</taxon>
        <taxon>Bacilli</taxon>
        <taxon>Bacillales</taxon>
        <taxon>Bacillaceae</taxon>
        <taxon>Psychrobacillus</taxon>
    </lineage>
</organism>